<keyword evidence="3" id="KW-1185">Reference proteome</keyword>
<accession>W6RL23</accession>
<name>W6RL23_9HYPH</name>
<proteinExistence type="predicted"/>
<geneLocation type="plasmid" evidence="2 3">
    <name>pLPU83c</name>
</geneLocation>
<dbReference type="AlphaFoldDB" id="W6RL23"/>
<dbReference type="KEGG" id="rhl:LPU83_pLPU83c_0393"/>
<sequence length="39" mass="4368">MLTEQSACDKKGEIEHQQQYDGSRSTGHSTPKMMDLSDP</sequence>
<dbReference type="HOGENOM" id="CLU_3315949_0_0_5"/>
<organism evidence="2 3">
    <name type="scientific">Rhizobium favelukesii</name>
    <dbReference type="NCBI Taxonomy" id="348824"/>
    <lineage>
        <taxon>Bacteria</taxon>
        <taxon>Pseudomonadati</taxon>
        <taxon>Pseudomonadota</taxon>
        <taxon>Alphaproteobacteria</taxon>
        <taxon>Hyphomicrobiales</taxon>
        <taxon>Rhizobiaceae</taxon>
        <taxon>Rhizobium/Agrobacterium group</taxon>
        <taxon>Rhizobium</taxon>
    </lineage>
</organism>
<dbReference type="Proteomes" id="UP000019443">
    <property type="component" value="Plasmid pLPU83c"/>
</dbReference>
<keyword evidence="2" id="KW-0614">Plasmid</keyword>
<gene>
    <name evidence="2" type="ORF">LPU83_pLPU83c_0393</name>
</gene>
<feature type="compositionally biased region" description="Polar residues" evidence="1">
    <location>
        <begin position="19"/>
        <end position="29"/>
    </location>
</feature>
<feature type="region of interest" description="Disordered" evidence="1">
    <location>
        <begin position="1"/>
        <end position="39"/>
    </location>
</feature>
<protein>
    <submittedName>
        <fullName evidence="2">Uncharacterized protein</fullName>
    </submittedName>
</protein>
<evidence type="ECO:0000313" key="2">
    <source>
        <dbReference type="EMBL" id="CDM60955.1"/>
    </source>
</evidence>
<reference evidence="2" key="1">
    <citation type="submission" date="2013-11" db="EMBL/GenBank/DDBJ databases">
        <title>Draft genome sequence of the broad-host-range Rhizobium sp. LPU83 strain, a member of the low-genetic diversity Oregon-like Rhizobium sp. group.</title>
        <authorList>
            <person name="Wibberg D."/>
            <person name="Puehler A."/>
            <person name="Schlueter A."/>
        </authorList>
    </citation>
    <scope>NUCLEOTIDE SEQUENCE [LARGE SCALE GENOMIC DNA]</scope>
    <source>
        <strain evidence="2">LPU83</strain>
        <plasmid evidence="2">pLPU83c</plasmid>
    </source>
</reference>
<dbReference type="EMBL" id="HG916854">
    <property type="protein sequence ID" value="CDM60955.1"/>
    <property type="molecule type" value="Genomic_DNA"/>
</dbReference>
<evidence type="ECO:0000256" key="1">
    <source>
        <dbReference type="SAM" id="MobiDB-lite"/>
    </source>
</evidence>
<feature type="compositionally biased region" description="Basic and acidic residues" evidence="1">
    <location>
        <begin position="7"/>
        <end position="18"/>
    </location>
</feature>
<dbReference type="PATRIC" id="fig|348824.6.peg.5118"/>
<evidence type="ECO:0000313" key="3">
    <source>
        <dbReference type="Proteomes" id="UP000019443"/>
    </source>
</evidence>